<dbReference type="HOGENOM" id="CLU_1843773_0_0_0"/>
<dbReference type="RefSeq" id="WP_013563382.1">
    <property type="nucleotide sequence ID" value="NC_014962.1"/>
</dbReference>
<dbReference type="KEGG" id="ipa:Isop_0498"/>
<dbReference type="EMBL" id="CP002353">
    <property type="protein sequence ID" value="ADV61093.1"/>
    <property type="molecule type" value="Genomic_DNA"/>
</dbReference>
<evidence type="ECO:0008006" key="4">
    <source>
        <dbReference type="Google" id="ProtNLM"/>
    </source>
</evidence>
<gene>
    <name evidence="2" type="ordered locus">Isop_0498</name>
</gene>
<sequence length="161" mass="18511">MGYWGVKSYEEDDADFALDAGFERVHGAVYLQLMDDRDPTPLEEVQRRLADRRTLAAALNALANEFQGRPLEEYDDDQRISYCGVVVRHVECGVVPPRAVRDRALRWLQEETVEWDDPAARRRRLAWEIELLRRTAVVEIEEDTAPLPDADAPASESSRRE</sequence>
<feature type="compositionally biased region" description="Low complexity" evidence="1">
    <location>
        <begin position="145"/>
        <end position="161"/>
    </location>
</feature>
<dbReference type="InParanoid" id="E8QZG6"/>
<dbReference type="Proteomes" id="UP000008631">
    <property type="component" value="Chromosome"/>
</dbReference>
<feature type="region of interest" description="Disordered" evidence="1">
    <location>
        <begin position="142"/>
        <end position="161"/>
    </location>
</feature>
<proteinExistence type="predicted"/>
<evidence type="ECO:0000313" key="2">
    <source>
        <dbReference type="EMBL" id="ADV61093.1"/>
    </source>
</evidence>
<organism evidence="2 3">
    <name type="scientific">Isosphaera pallida (strain ATCC 43644 / DSM 9630 / IS1B)</name>
    <dbReference type="NCBI Taxonomy" id="575540"/>
    <lineage>
        <taxon>Bacteria</taxon>
        <taxon>Pseudomonadati</taxon>
        <taxon>Planctomycetota</taxon>
        <taxon>Planctomycetia</taxon>
        <taxon>Isosphaerales</taxon>
        <taxon>Isosphaeraceae</taxon>
        <taxon>Isosphaera</taxon>
    </lineage>
</organism>
<dbReference type="eggNOG" id="ENOG50347VC">
    <property type="taxonomic scope" value="Bacteria"/>
</dbReference>
<keyword evidence="3" id="KW-1185">Reference proteome</keyword>
<evidence type="ECO:0000256" key="1">
    <source>
        <dbReference type="SAM" id="MobiDB-lite"/>
    </source>
</evidence>
<dbReference type="STRING" id="575540.Isop_0498"/>
<reference evidence="2 3" key="2">
    <citation type="journal article" date="2011" name="Stand. Genomic Sci.">
        <title>Complete genome sequence of Isosphaera pallida type strain (IS1B).</title>
        <authorList>
            <consortium name="US DOE Joint Genome Institute (JGI-PGF)"/>
            <person name="Goker M."/>
            <person name="Cleland D."/>
            <person name="Saunders E."/>
            <person name="Lapidus A."/>
            <person name="Nolan M."/>
            <person name="Lucas S."/>
            <person name="Hammon N."/>
            <person name="Deshpande S."/>
            <person name="Cheng J.F."/>
            <person name="Tapia R."/>
            <person name="Han C."/>
            <person name="Goodwin L."/>
            <person name="Pitluck S."/>
            <person name="Liolios K."/>
            <person name="Pagani I."/>
            <person name="Ivanova N."/>
            <person name="Mavromatis K."/>
            <person name="Pati A."/>
            <person name="Chen A."/>
            <person name="Palaniappan K."/>
            <person name="Land M."/>
            <person name="Hauser L."/>
            <person name="Chang Y.J."/>
            <person name="Jeffries C.D."/>
            <person name="Detter J.C."/>
            <person name="Beck B."/>
            <person name="Woyke T."/>
            <person name="Bristow J."/>
            <person name="Eisen J.A."/>
            <person name="Markowitz V."/>
            <person name="Hugenholtz P."/>
            <person name="Kyrpides N.C."/>
            <person name="Klenk H.P."/>
        </authorList>
    </citation>
    <scope>NUCLEOTIDE SEQUENCE [LARGE SCALE GENOMIC DNA]</scope>
    <source>
        <strain evidence="3">ATCC 43644 / DSM 9630 / IS1B</strain>
    </source>
</reference>
<accession>E8QZG6</accession>
<reference key="1">
    <citation type="submission" date="2010-11" db="EMBL/GenBank/DDBJ databases">
        <title>The complete sequence of chromosome of Isophaera pallida ATCC 43644.</title>
        <authorList>
            <consortium name="US DOE Joint Genome Institute (JGI-PGF)"/>
            <person name="Lucas S."/>
            <person name="Copeland A."/>
            <person name="Lapidus A."/>
            <person name="Bruce D."/>
            <person name="Goodwin L."/>
            <person name="Pitluck S."/>
            <person name="Kyrpides N."/>
            <person name="Mavromatis K."/>
            <person name="Pagani I."/>
            <person name="Ivanova N."/>
            <person name="Saunders E."/>
            <person name="Brettin T."/>
            <person name="Detter J.C."/>
            <person name="Han C."/>
            <person name="Tapia R."/>
            <person name="Land M."/>
            <person name="Hauser L."/>
            <person name="Markowitz V."/>
            <person name="Cheng J.-F."/>
            <person name="Hugenholtz P."/>
            <person name="Woyke T."/>
            <person name="Wu D."/>
            <person name="Eisen J.A."/>
        </authorList>
    </citation>
    <scope>NUCLEOTIDE SEQUENCE</scope>
    <source>
        <strain>ATCC 43644</strain>
    </source>
</reference>
<evidence type="ECO:0000313" key="3">
    <source>
        <dbReference type="Proteomes" id="UP000008631"/>
    </source>
</evidence>
<protein>
    <recommendedName>
        <fullName evidence="4">DUF4259 domain-containing protein</fullName>
    </recommendedName>
</protein>
<dbReference type="AlphaFoldDB" id="E8QZG6"/>
<name>E8QZG6_ISOPI</name>